<proteinExistence type="inferred from homology"/>
<evidence type="ECO:0000313" key="11">
    <source>
        <dbReference type="EMBL" id="MDR6103778.1"/>
    </source>
</evidence>
<reference evidence="11" key="1">
    <citation type="submission" date="2023-08" db="EMBL/GenBank/DDBJ databases">
        <title>Functional and genomic diversity of the sorghum phyllosphere microbiome.</title>
        <authorList>
            <person name="Shade A."/>
        </authorList>
    </citation>
    <scope>NUCLEOTIDE SEQUENCE</scope>
    <source>
        <strain evidence="11">SORGH_AS_0974</strain>
    </source>
</reference>
<dbReference type="EMBL" id="JAVIZC010000003">
    <property type="protein sequence ID" value="MDR6103778.1"/>
    <property type="molecule type" value="Genomic_DNA"/>
</dbReference>
<accession>A0AAJ2EUM4</accession>
<feature type="domain" description="L,D-TPase catalytic" evidence="10">
    <location>
        <begin position="133"/>
        <end position="273"/>
    </location>
</feature>
<evidence type="ECO:0000256" key="3">
    <source>
        <dbReference type="ARBA" id="ARBA00022676"/>
    </source>
</evidence>
<dbReference type="GO" id="GO:0018104">
    <property type="term" value="P:peptidoglycan-protein cross-linking"/>
    <property type="evidence" value="ECO:0007669"/>
    <property type="project" value="TreeGrafter"/>
</dbReference>
<evidence type="ECO:0000256" key="8">
    <source>
        <dbReference type="ARBA" id="ARBA00023316"/>
    </source>
</evidence>
<sequence length="274" mass="30626">MKRHFRTSGNLAAVRWLAKQGLIENNPMIQYRFMHRLYKRIFRENTMRIRTSLTALGLSSILALTGCASTTTETSSARPLTTPVVVETAQIFGDEVYGATTDAGYALPAIPINRVDKKFHRQIVNYETAEKPGTVIVNTRERFLYYILPGGKAVRYGIGVGKQGFAWAGEAYVAWKQEWPTWHPPKEMAARKPDVAKYVENGMGPGISNPLGARAMYLFNEQGQDTLFRIHGSPEWASIGTAASSGCIRMINQDVIDLYSRIRPGRNSKVIVIQ</sequence>
<keyword evidence="4" id="KW-0808">Transferase</keyword>
<evidence type="ECO:0000256" key="7">
    <source>
        <dbReference type="ARBA" id="ARBA00022984"/>
    </source>
</evidence>
<dbReference type="GO" id="GO:0071555">
    <property type="term" value="P:cell wall organization"/>
    <property type="evidence" value="ECO:0007669"/>
    <property type="project" value="UniProtKB-UniRule"/>
</dbReference>
<feature type="active site" description="Proton donor/acceptor" evidence="9">
    <location>
        <position position="231"/>
    </location>
</feature>
<dbReference type="PANTHER" id="PTHR30582">
    <property type="entry name" value="L,D-TRANSPEPTIDASE"/>
    <property type="match status" value="1"/>
</dbReference>
<dbReference type="InterPro" id="IPR050979">
    <property type="entry name" value="LD-transpeptidase"/>
</dbReference>
<evidence type="ECO:0000313" key="12">
    <source>
        <dbReference type="Proteomes" id="UP001255601"/>
    </source>
</evidence>
<protein>
    <submittedName>
        <fullName evidence="11">Lipoprotein-anchoring transpeptidase ErfK/SrfK</fullName>
    </submittedName>
</protein>
<keyword evidence="5" id="KW-0378">Hydrolase</keyword>
<dbReference type="AlphaFoldDB" id="A0AAJ2EUM4"/>
<dbReference type="PROSITE" id="PS52029">
    <property type="entry name" value="LD_TPASE"/>
    <property type="match status" value="1"/>
</dbReference>
<dbReference type="InterPro" id="IPR038063">
    <property type="entry name" value="Transpep_catalytic_dom"/>
</dbReference>
<dbReference type="Gene3D" id="2.40.440.10">
    <property type="entry name" value="L,D-transpeptidase catalytic domain-like"/>
    <property type="match status" value="1"/>
</dbReference>
<evidence type="ECO:0000256" key="5">
    <source>
        <dbReference type="ARBA" id="ARBA00022801"/>
    </source>
</evidence>
<dbReference type="Proteomes" id="UP001255601">
    <property type="component" value="Unassembled WGS sequence"/>
</dbReference>
<keyword evidence="3" id="KW-0328">Glycosyltransferase</keyword>
<name>A0AAJ2EUM4_9HYPH</name>
<dbReference type="CDD" id="cd16913">
    <property type="entry name" value="YkuD_like"/>
    <property type="match status" value="1"/>
</dbReference>
<keyword evidence="6 9" id="KW-0133">Cell shape</keyword>
<dbReference type="SUPFAM" id="SSF141523">
    <property type="entry name" value="L,D-transpeptidase catalytic domain-like"/>
    <property type="match status" value="1"/>
</dbReference>
<comment type="similarity">
    <text evidence="2">Belongs to the YkuD family.</text>
</comment>
<keyword evidence="7 9" id="KW-0573">Peptidoglycan synthesis</keyword>
<feature type="active site" description="Nucleophile" evidence="9">
    <location>
        <position position="247"/>
    </location>
</feature>
<evidence type="ECO:0000259" key="10">
    <source>
        <dbReference type="PROSITE" id="PS52029"/>
    </source>
</evidence>
<dbReference type="GO" id="GO:0071972">
    <property type="term" value="F:peptidoglycan L,D-transpeptidase activity"/>
    <property type="evidence" value="ECO:0007669"/>
    <property type="project" value="TreeGrafter"/>
</dbReference>
<keyword evidence="8 9" id="KW-0961">Cell wall biogenesis/degradation</keyword>
<dbReference type="Pfam" id="PF03734">
    <property type="entry name" value="YkuD"/>
    <property type="match status" value="1"/>
</dbReference>
<evidence type="ECO:0000256" key="4">
    <source>
        <dbReference type="ARBA" id="ARBA00022679"/>
    </source>
</evidence>
<evidence type="ECO:0000256" key="9">
    <source>
        <dbReference type="PROSITE-ProRule" id="PRU01373"/>
    </source>
</evidence>
<comment type="pathway">
    <text evidence="1 9">Cell wall biogenesis; peptidoglycan biosynthesis.</text>
</comment>
<organism evidence="11 12">
    <name type="scientific">Agrobacterium larrymoorei</name>
    <dbReference type="NCBI Taxonomy" id="160699"/>
    <lineage>
        <taxon>Bacteria</taxon>
        <taxon>Pseudomonadati</taxon>
        <taxon>Pseudomonadota</taxon>
        <taxon>Alphaproteobacteria</taxon>
        <taxon>Hyphomicrobiales</taxon>
        <taxon>Rhizobiaceae</taxon>
        <taxon>Rhizobium/Agrobacterium group</taxon>
        <taxon>Agrobacterium</taxon>
    </lineage>
</organism>
<gene>
    <name evidence="11" type="ORF">QE369_003975</name>
</gene>
<keyword evidence="11" id="KW-0449">Lipoprotein</keyword>
<dbReference type="GO" id="GO:0016757">
    <property type="term" value="F:glycosyltransferase activity"/>
    <property type="evidence" value="ECO:0007669"/>
    <property type="project" value="UniProtKB-KW"/>
</dbReference>
<comment type="caution">
    <text evidence="11">The sequence shown here is derived from an EMBL/GenBank/DDBJ whole genome shotgun (WGS) entry which is preliminary data.</text>
</comment>
<dbReference type="PANTHER" id="PTHR30582:SF24">
    <property type="entry name" value="L,D-TRANSPEPTIDASE ERFK_SRFK-RELATED"/>
    <property type="match status" value="1"/>
</dbReference>
<dbReference type="GO" id="GO:0005576">
    <property type="term" value="C:extracellular region"/>
    <property type="evidence" value="ECO:0007669"/>
    <property type="project" value="TreeGrafter"/>
</dbReference>
<evidence type="ECO:0000256" key="2">
    <source>
        <dbReference type="ARBA" id="ARBA00005992"/>
    </source>
</evidence>
<evidence type="ECO:0000256" key="6">
    <source>
        <dbReference type="ARBA" id="ARBA00022960"/>
    </source>
</evidence>
<evidence type="ECO:0000256" key="1">
    <source>
        <dbReference type="ARBA" id="ARBA00004752"/>
    </source>
</evidence>
<dbReference type="InterPro" id="IPR005490">
    <property type="entry name" value="LD_TPept_cat_dom"/>
</dbReference>
<dbReference type="GO" id="GO:0008360">
    <property type="term" value="P:regulation of cell shape"/>
    <property type="evidence" value="ECO:0007669"/>
    <property type="project" value="UniProtKB-UniRule"/>
</dbReference>
<dbReference type="FunFam" id="2.40.440.10:FF:000002">
    <property type="entry name" value="L,D-transpeptidase ErfK/SrfK"/>
    <property type="match status" value="1"/>
</dbReference>